<dbReference type="InterPro" id="IPR015947">
    <property type="entry name" value="PUA-like_sf"/>
</dbReference>
<dbReference type="SUPFAM" id="SSF53335">
    <property type="entry name" value="S-adenosyl-L-methionine-dependent methyltransferases"/>
    <property type="match status" value="1"/>
</dbReference>
<keyword evidence="4 9" id="KW-0808">Transferase</keyword>
<dbReference type="KEGG" id="dvl:Dvul_2446"/>
<sequence length="398" mass="43319">MTPELKKLQLRRGEDRRLRVGHLWVFSNEVDVARTPLKDFAPGEAACVVDAGGRPLGTAYVNPASLICARMVSRKPDAPLGPDLLRRRLTDALALRERLIGVPFYRLCFGEGDFLPGLVVDRYGDVAAAQITTAGMEMHRDDIASVLQDMLGLSALLWRNDTASRELEGLPRIVETAFGAVPETVTVEESGARFTAPLASGQKTGWFYDQRCNRIEAARFAQGARVLDAFCYLGSFGVMAARAGAAAVTFLDASRPALDAALANAAANATCETDAVHGDALDTLATLRDEGRRFEVVCIDPPAFIKRRKDVKQGLAAYQRVNELAIDLVADGGVLVTCSCSQHLDRDALRRVLLHAAGRRRTQAQIVFQGHQGPDHPVHPAMPETDYLKCFIARVSRA</sequence>
<dbReference type="GO" id="GO:0008168">
    <property type="term" value="F:methyltransferase activity"/>
    <property type="evidence" value="ECO:0007669"/>
    <property type="project" value="UniProtKB-KW"/>
</dbReference>
<evidence type="ECO:0000259" key="7">
    <source>
        <dbReference type="Pfam" id="PF10672"/>
    </source>
</evidence>
<dbReference type="Gene3D" id="3.30.750.80">
    <property type="entry name" value="RNA methyltransferase domain (HRMD) like"/>
    <property type="match status" value="1"/>
</dbReference>
<dbReference type="Pfam" id="PF10672">
    <property type="entry name" value="Methyltrans_SAM"/>
    <property type="match status" value="1"/>
</dbReference>
<dbReference type="Gene3D" id="2.30.130.10">
    <property type="entry name" value="PUA domain"/>
    <property type="match status" value="1"/>
</dbReference>
<dbReference type="Proteomes" id="UP000009173">
    <property type="component" value="Chromosome"/>
</dbReference>
<evidence type="ECO:0000259" key="8">
    <source>
        <dbReference type="Pfam" id="PF17785"/>
    </source>
</evidence>
<keyword evidence="2" id="KW-0963">Cytoplasm</keyword>
<feature type="domain" description="S-adenosylmethionine-dependent methyltransferase" evidence="7">
    <location>
        <begin position="179"/>
        <end position="349"/>
    </location>
</feature>
<proteinExistence type="inferred from homology"/>
<evidence type="ECO:0000313" key="10">
    <source>
        <dbReference type="Proteomes" id="UP000009173"/>
    </source>
</evidence>
<dbReference type="InterPro" id="IPR019614">
    <property type="entry name" value="SAM-dep_methyl-trfase"/>
</dbReference>
<dbReference type="InterPro" id="IPR041532">
    <property type="entry name" value="RlmI-like_PUA"/>
</dbReference>
<gene>
    <name evidence="9" type="ordered locus">Dvul_2446</name>
</gene>
<evidence type="ECO:0000256" key="4">
    <source>
        <dbReference type="ARBA" id="ARBA00022679"/>
    </source>
</evidence>
<evidence type="ECO:0000256" key="5">
    <source>
        <dbReference type="ARBA" id="ARBA00022691"/>
    </source>
</evidence>
<dbReference type="CDD" id="cd11572">
    <property type="entry name" value="RlmI_M_like"/>
    <property type="match status" value="1"/>
</dbReference>
<dbReference type="RefSeq" id="WP_011792856.1">
    <property type="nucleotide sequence ID" value="NC_008751.1"/>
</dbReference>
<dbReference type="PROSITE" id="PS50890">
    <property type="entry name" value="PUA"/>
    <property type="match status" value="1"/>
</dbReference>
<evidence type="ECO:0000256" key="6">
    <source>
        <dbReference type="ARBA" id="ARBA00038091"/>
    </source>
</evidence>
<keyword evidence="5" id="KW-0949">S-adenosyl-L-methionine</keyword>
<dbReference type="Pfam" id="PF17785">
    <property type="entry name" value="PUA_3"/>
    <property type="match status" value="1"/>
</dbReference>
<comment type="subcellular location">
    <subcellularLocation>
        <location evidence="1">Cytoplasm</location>
    </subcellularLocation>
</comment>
<dbReference type="HOGENOM" id="CLU_014042_0_0_7"/>
<protein>
    <submittedName>
        <fullName evidence="9">SAM-dependent methyltransferase</fullName>
        <ecNumber evidence="9">2.1.1.-</ecNumber>
    </submittedName>
</protein>
<dbReference type="AlphaFoldDB" id="A0A0H3ACF7"/>
<dbReference type="PANTHER" id="PTHR42873">
    <property type="entry name" value="RIBOSOMAL RNA LARGE SUBUNIT METHYLTRANSFERASE"/>
    <property type="match status" value="1"/>
</dbReference>
<dbReference type="GO" id="GO:0032259">
    <property type="term" value="P:methylation"/>
    <property type="evidence" value="ECO:0007669"/>
    <property type="project" value="UniProtKB-KW"/>
</dbReference>
<dbReference type="GO" id="GO:0003723">
    <property type="term" value="F:RNA binding"/>
    <property type="evidence" value="ECO:0007669"/>
    <property type="project" value="InterPro"/>
</dbReference>
<dbReference type="GO" id="GO:0005737">
    <property type="term" value="C:cytoplasm"/>
    <property type="evidence" value="ECO:0007669"/>
    <property type="project" value="UniProtKB-SubCell"/>
</dbReference>
<dbReference type="InterPro" id="IPR029063">
    <property type="entry name" value="SAM-dependent_MTases_sf"/>
</dbReference>
<feature type="domain" description="RlmI-like PUA" evidence="8">
    <location>
        <begin position="8"/>
        <end position="74"/>
    </location>
</feature>
<dbReference type="EC" id="2.1.1.-" evidence="9"/>
<name>A0A0H3ACF7_NITV4</name>
<dbReference type="CDD" id="cd21153">
    <property type="entry name" value="PUA_RlmI"/>
    <property type="match status" value="1"/>
</dbReference>
<comment type="similarity">
    <text evidence="6">Belongs to the methyltransferase superfamily. RlmI family.</text>
</comment>
<evidence type="ECO:0000256" key="3">
    <source>
        <dbReference type="ARBA" id="ARBA00022603"/>
    </source>
</evidence>
<dbReference type="InterPro" id="IPR036974">
    <property type="entry name" value="PUA_sf"/>
</dbReference>
<keyword evidence="3 9" id="KW-0489">Methyltransferase</keyword>
<dbReference type="PANTHER" id="PTHR42873:SF1">
    <property type="entry name" value="S-ADENOSYLMETHIONINE-DEPENDENT METHYLTRANSFERASE DOMAIN-CONTAINING PROTEIN"/>
    <property type="match status" value="1"/>
</dbReference>
<dbReference type="SUPFAM" id="SSF88697">
    <property type="entry name" value="PUA domain-like"/>
    <property type="match status" value="1"/>
</dbReference>
<dbReference type="Gene3D" id="3.40.50.150">
    <property type="entry name" value="Vaccinia Virus protein VP39"/>
    <property type="match status" value="1"/>
</dbReference>
<dbReference type="EMBL" id="CP000527">
    <property type="protein sequence ID" value="ABM29462.1"/>
    <property type="molecule type" value="Genomic_DNA"/>
</dbReference>
<evidence type="ECO:0000256" key="2">
    <source>
        <dbReference type="ARBA" id="ARBA00022490"/>
    </source>
</evidence>
<evidence type="ECO:0000256" key="1">
    <source>
        <dbReference type="ARBA" id="ARBA00004496"/>
    </source>
</evidence>
<reference evidence="10" key="1">
    <citation type="journal article" date="2009" name="Environ. Microbiol.">
        <title>Contribution of mobile genetic elements to Desulfovibrio vulgaris genome plasticity.</title>
        <authorList>
            <person name="Walker C.B."/>
            <person name="Stolyar S."/>
            <person name="Chivian D."/>
            <person name="Pinel N."/>
            <person name="Gabster J.A."/>
            <person name="Dehal P.S."/>
            <person name="He Z."/>
            <person name="Yang Z.K."/>
            <person name="Yen H.C."/>
            <person name="Zhou J."/>
            <person name="Wall J.D."/>
            <person name="Hazen T.C."/>
            <person name="Arkin A.P."/>
            <person name="Stahl D.A."/>
        </authorList>
    </citation>
    <scope>NUCLEOTIDE SEQUENCE [LARGE SCALE GENOMIC DNA]</scope>
    <source>
        <strain evidence="10">DP4</strain>
    </source>
</reference>
<accession>A0A0H3ACF7</accession>
<organism evidence="9 10">
    <name type="scientific">Nitratidesulfovibrio vulgaris (strain DP4)</name>
    <name type="common">Desulfovibrio vulgaris</name>
    <dbReference type="NCBI Taxonomy" id="391774"/>
    <lineage>
        <taxon>Bacteria</taxon>
        <taxon>Pseudomonadati</taxon>
        <taxon>Thermodesulfobacteriota</taxon>
        <taxon>Desulfovibrionia</taxon>
        <taxon>Desulfovibrionales</taxon>
        <taxon>Desulfovibrionaceae</taxon>
        <taxon>Nitratidesulfovibrio</taxon>
    </lineage>
</organism>
<evidence type="ECO:0000313" key="9">
    <source>
        <dbReference type="EMBL" id="ABM29462.1"/>
    </source>
</evidence>